<organism evidence="2 3">
    <name type="scientific">Oryza sativa subsp. japonica</name>
    <name type="common">Rice</name>
    <dbReference type="NCBI Taxonomy" id="39947"/>
    <lineage>
        <taxon>Eukaryota</taxon>
        <taxon>Viridiplantae</taxon>
        <taxon>Streptophyta</taxon>
        <taxon>Embryophyta</taxon>
        <taxon>Tracheophyta</taxon>
        <taxon>Spermatophyta</taxon>
        <taxon>Magnoliopsida</taxon>
        <taxon>Liliopsida</taxon>
        <taxon>Poales</taxon>
        <taxon>Poaceae</taxon>
        <taxon>BOP clade</taxon>
        <taxon>Oryzoideae</taxon>
        <taxon>Oryzeae</taxon>
        <taxon>Oryzinae</taxon>
        <taxon>Oryza</taxon>
        <taxon>Oryza sativa</taxon>
    </lineage>
</organism>
<feature type="region of interest" description="Disordered" evidence="1">
    <location>
        <begin position="76"/>
        <end position="96"/>
    </location>
</feature>
<evidence type="ECO:0000313" key="2">
    <source>
        <dbReference type="EMBL" id="BAC20876.1"/>
    </source>
</evidence>
<protein>
    <submittedName>
        <fullName evidence="2">Uncharacterized protein</fullName>
    </submittedName>
</protein>
<name>Q8H346_ORYSJ</name>
<dbReference type="AlphaFoldDB" id="Q8H346"/>
<evidence type="ECO:0000256" key="1">
    <source>
        <dbReference type="SAM" id="MobiDB-lite"/>
    </source>
</evidence>
<proteinExistence type="predicted"/>
<feature type="region of interest" description="Disordered" evidence="1">
    <location>
        <begin position="1"/>
        <end position="31"/>
    </location>
</feature>
<evidence type="ECO:0000313" key="3">
    <source>
        <dbReference type="Proteomes" id="UP000000763"/>
    </source>
</evidence>
<dbReference type="Proteomes" id="UP000000763">
    <property type="component" value="Chromosome 7"/>
</dbReference>
<feature type="compositionally biased region" description="Low complexity" evidence="1">
    <location>
        <begin position="1"/>
        <end position="27"/>
    </location>
</feature>
<gene>
    <name evidence="2" type="primary">OJ1720_F04.108</name>
</gene>
<reference evidence="3" key="1">
    <citation type="journal article" date="2005" name="Nature">
        <title>The map-based sequence of the rice genome.</title>
        <authorList>
            <consortium name="International rice genome sequencing project (IRGSP)"/>
            <person name="Matsumoto T."/>
            <person name="Wu J."/>
            <person name="Kanamori H."/>
            <person name="Katayose Y."/>
            <person name="Fujisawa M."/>
            <person name="Namiki N."/>
            <person name="Mizuno H."/>
            <person name="Yamamoto K."/>
            <person name="Antonio B.A."/>
            <person name="Baba T."/>
            <person name="Sakata K."/>
            <person name="Nagamura Y."/>
            <person name="Aoki H."/>
            <person name="Arikawa K."/>
            <person name="Arita K."/>
            <person name="Bito T."/>
            <person name="Chiden Y."/>
            <person name="Fujitsuka N."/>
            <person name="Fukunaka R."/>
            <person name="Hamada M."/>
            <person name="Harada C."/>
            <person name="Hayashi A."/>
            <person name="Hijishita S."/>
            <person name="Honda M."/>
            <person name="Hosokawa S."/>
            <person name="Ichikawa Y."/>
            <person name="Idonuma A."/>
            <person name="Iijima M."/>
            <person name="Ikeda M."/>
            <person name="Ikeno M."/>
            <person name="Ito K."/>
            <person name="Ito S."/>
            <person name="Ito T."/>
            <person name="Ito Y."/>
            <person name="Ito Y."/>
            <person name="Iwabuchi A."/>
            <person name="Kamiya K."/>
            <person name="Karasawa W."/>
            <person name="Kurita K."/>
            <person name="Katagiri S."/>
            <person name="Kikuta A."/>
            <person name="Kobayashi H."/>
            <person name="Kobayashi N."/>
            <person name="Machita K."/>
            <person name="Maehara T."/>
            <person name="Masukawa M."/>
            <person name="Mizubayashi T."/>
            <person name="Mukai Y."/>
            <person name="Nagasaki H."/>
            <person name="Nagata Y."/>
            <person name="Naito S."/>
            <person name="Nakashima M."/>
            <person name="Nakama Y."/>
            <person name="Nakamichi Y."/>
            <person name="Nakamura M."/>
            <person name="Meguro A."/>
            <person name="Negishi M."/>
            <person name="Ohta I."/>
            <person name="Ohta T."/>
            <person name="Okamoto M."/>
            <person name="Ono N."/>
            <person name="Saji S."/>
            <person name="Sakaguchi M."/>
            <person name="Sakai K."/>
            <person name="Shibata M."/>
            <person name="Shimokawa T."/>
            <person name="Song J."/>
            <person name="Takazaki Y."/>
            <person name="Terasawa K."/>
            <person name="Tsugane M."/>
            <person name="Tsuji K."/>
            <person name="Ueda S."/>
            <person name="Waki K."/>
            <person name="Yamagata H."/>
            <person name="Yamamoto M."/>
            <person name="Yamamoto S."/>
            <person name="Yamane H."/>
            <person name="Yoshiki S."/>
            <person name="Yoshihara R."/>
            <person name="Yukawa K."/>
            <person name="Zhong H."/>
            <person name="Yano M."/>
            <person name="Yuan Q."/>
            <person name="Ouyang S."/>
            <person name="Liu J."/>
            <person name="Jones K.M."/>
            <person name="Gansberger K."/>
            <person name="Moffat K."/>
            <person name="Hill J."/>
            <person name="Bera J."/>
            <person name="Fadrosh D."/>
            <person name="Jin S."/>
            <person name="Johri S."/>
            <person name="Kim M."/>
            <person name="Overton L."/>
            <person name="Reardon M."/>
            <person name="Tsitrin T."/>
            <person name="Vuong H."/>
            <person name="Weaver B."/>
            <person name="Ciecko A."/>
            <person name="Tallon L."/>
            <person name="Jackson J."/>
            <person name="Pai G."/>
            <person name="Aken S.V."/>
            <person name="Utterback T."/>
            <person name="Reidmuller S."/>
            <person name="Feldblyum T."/>
            <person name="Hsiao J."/>
            <person name="Zismann V."/>
            <person name="Iobst S."/>
            <person name="de Vazeille A.R."/>
            <person name="Buell C.R."/>
            <person name="Ying K."/>
            <person name="Li Y."/>
            <person name="Lu T."/>
            <person name="Huang Y."/>
            <person name="Zhao Q."/>
            <person name="Feng Q."/>
            <person name="Zhang L."/>
            <person name="Zhu J."/>
            <person name="Weng Q."/>
            <person name="Mu J."/>
            <person name="Lu Y."/>
            <person name="Fan D."/>
            <person name="Liu Y."/>
            <person name="Guan J."/>
            <person name="Zhang Y."/>
            <person name="Yu S."/>
            <person name="Liu X."/>
            <person name="Zhang Y."/>
            <person name="Hong G."/>
            <person name="Han B."/>
            <person name="Choisne N."/>
            <person name="Demange N."/>
            <person name="Orjeda G."/>
            <person name="Samain S."/>
            <person name="Cattolico L."/>
            <person name="Pelletier E."/>
            <person name="Couloux A."/>
            <person name="Segurens B."/>
            <person name="Wincker P."/>
            <person name="D'Hont A."/>
            <person name="Scarpelli C."/>
            <person name="Weissenbach J."/>
            <person name="Salanoubat M."/>
            <person name="Quetier F."/>
            <person name="Yu Y."/>
            <person name="Kim H.R."/>
            <person name="Rambo T."/>
            <person name="Currie J."/>
            <person name="Collura K."/>
            <person name="Luo M."/>
            <person name="Yang T."/>
            <person name="Ammiraju J.S.S."/>
            <person name="Engler F."/>
            <person name="Soderlund C."/>
            <person name="Wing R.A."/>
            <person name="Palmer L.E."/>
            <person name="de la Bastide M."/>
            <person name="Spiegel L."/>
            <person name="Nascimento L."/>
            <person name="Zutavern T."/>
            <person name="O'Shaughnessy A."/>
            <person name="Dike S."/>
            <person name="Dedhia N."/>
            <person name="Preston R."/>
            <person name="Balija V."/>
            <person name="McCombie W.R."/>
            <person name="Chow T."/>
            <person name="Chen H."/>
            <person name="Chung M."/>
            <person name="Chen C."/>
            <person name="Shaw J."/>
            <person name="Wu H."/>
            <person name="Hsiao K."/>
            <person name="Chao Y."/>
            <person name="Chu M."/>
            <person name="Cheng C."/>
            <person name="Hour A."/>
            <person name="Lee P."/>
            <person name="Lin S."/>
            <person name="Lin Y."/>
            <person name="Liou J."/>
            <person name="Liu S."/>
            <person name="Hsing Y."/>
            <person name="Raghuvanshi S."/>
            <person name="Mohanty A."/>
            <person name="Bharti A.K."/>
            <person name="Gaur A."/>
            <person name="Gupta V."/>
            <person name="Kumar D."/>
            <person name="Ravi V."/>
            <person name="Vij S."/>
            <person name="Kapur A."/>
            <person name="Khurana P."/>
            <person name="Khurana P."/>
            <person name="Khurana J.P."/>
            <person name="Tyagi A.K."/>
            <person name="Gaikwad K."/>
            <person name="Singh A."/>
            <person name="Dalal V."/>
            <person name="Srivastava S."/>
            <person name="Dixit A."/>
            <person name="Pal A.K."/>
            <person name="Ghazi I.A."/>
            <person name="Yadav M."/>
            <person name="Pandit A."/>
            <person name="Bhargava A."/>
            <person name="Sureshbabu K."/>
            <person name="Batra K."/>
            <person name="Sharma T.R."/>
            <person name="Mohapatra T."/>
            <person name="Singh N.K."/>
            <person name="Messing J."/>
            <person name="Nelson A.B."/>
            <person name="Fuks G."/>
            <person name="Kavchok S."/>
            <person name="Keizer G."/>
            <person name="Linton E."/>
            <person name="Llaca V."/>
            <person name="Song R."/>
            <person name="Tanyolac B."/>
            <person name="Young S."/>
            <person name="Ho-Il K."/>
            <person name="Hahn J.H."/>
            <person name="Sangsakoo G."/>
            <person name="Vanavichit A."/>
            <person name="de Mattos Luiz.A.T."/>
            <person name="Zimmer P.D."/>
            <person name="Malone G."/>
            <person name="Dellagostin O."/>
            <person name="de Oliveira A.C."/>
            <person name="Bevan M."/>
            <person name="Bancroft I."/>
            <person name="Minx P."/>
            <person name="Cordum H."/>
            <person name="Wilson R."/>
            <person name="Cheng Z."/>
            <person name="Jin W."/>
            <person name="Jiang J."/>
            <person name="Leong S.A."/>
            <person name="Iwama H."/>
            <person name="Gojobori T."/>
            <person name="Itoh T."/>
            <person name="Niimura Y."/>
            <person name="Fujii Y."/>
            <person name="Habara T."/>
            <person name="Sakai H."/>
            <person name="Sato Y."/>
            <person name="Wilson G."/>
            <person name="Kumar K."/>
            <person name="McCouch S."/>
            <person name="Juretic N."/>
            <person name="Hoen D."/>
            <person name="Wright S."/>
            <person name="Bruskiewich R."/>
            <person name="Bureau T."/>
            <person name="Miyao A."/>
            <person name="Hirochika H."/>
            <person name="Nishikawa T."/>
            <person name="Kadowaki K."/>
            <person name="Sugiura M."/>
            <person name="Burr B."/>
            <person name="Sasaki T."/>
        </authorList>
    </citation>
    <scope>NUCLEOTIDE SEQUENCE [LARGE SCALE GENOMIC DNA]</scope>
    <source>
        <strain evidence="3">cv. Nipponbare</strain>
    </source>
</reference>
<dbReference type="EMBL" id="AP005296">
    <property type="protein sequence ID" value="BAC20876.1"/>
    <property type="molecule type" value="Genomic_DNA"/>
</dbReference>
<reference evidence="3" key="2">
    <citation type="journal article" date="2008" name="Nucleic Acids Res.">
        <title>The rice annotation project database (RAP-DB): 2008 update.</title>
        <authorList>
            <consortium name="The rice annotation project (RAP)"/>
        </authorList>
    </citation>
    <scope>GENOME REANNOTATION</scope>
    <source>
        <strain evidence="3">cv. Nipponbare</strain>
    </source>
</reference>
<sequence length="157" mass="16740">MLDPADPGDSDGSSKAANPEPARRAAATSYGGLASRRNVAAAYHGAPPPRVASRDVSFPYANSRVSQGVGVHVVQHGRTNDLEIQSTRPFRPSERARSASQMSLTFIFFNQTELFLASPRSPAGEPNAARHLHILKLPAGGAGQPNDQPSLFYDYIG</sequence>
<accession>Q8H346</accession>